<dbReference type="EMBL" id="JBHSNP010000010">
    <property type="protein sequence ID" value="MFC5602671.1"/>
    <property type="molecule type" value="Genomic_DNA"/>
</dbReference>
<gene>
    <name evidence="5" type="ORF">ACFPTP_05520</name>
</gene>
<sequence length="197" mass="23527">MSTKIDPRVIRTKAMFEEALLELMEEKDYQKITVMEISERSTLNRATFYLHYYDKDELLEQMLDAALHNLRSSVQVKDIEFKYDSDNPHPIFIRLFTMMIEQNRFYRIMLVQEKVPYFTESVREIIETLVERGTQYMIEDKIEFNVPVDMSIAYITSAYLGVIIWWLKNDMPYTPAYMAKQMTRLSTVGPWVDNPYL</sequence>
<protein>
    <submittedName>
        <fullName evidence="5">TetR/AcrR family transcriptional regulator C-terminal domain-containing protein</fullName>
    </submittedName>
</protein>
<evidence type="ECO:0000256" key="1">
    <source>
        <dbReference type="ARBA" id="ARBA00023125"/>
    </source>
</evidence>
<dbReference type="InterPro" id="IPR039532">
    <property type="entry name" value="TetR_C_Firmicutes"/>
</dbReference>
<evidence type="ECO:0000256" key="2">
    <source>
        <dbReference type="PROSITE-ProRule" id="PRU00335"/>
    </source>
</evidence>
<proteinExistence type="predicted"/>
<evidence type="ECO:0000313" key="5">
    <source>
        <dbReference type="EMBL" id="MFC5602671.1"/>
    </source>
</evidence>
<accession>A0ABW0TWD1</accession>
<evidence type="ECO:0000256" key="3">
    <source>
        <dbReference type="SAM" id="Phobius"/>
    </source>
</evidence>
<dbReference type="PANTHER" id="PTHR43479:SF7">
    <property type="entry name" value="TETR-FAMILY TRANSCRIPTIONAL REGULATOR"/>
    <property type="match status" value="1"/>
</dbReference>
<feature type="transmembrane region" description="Helical" evidence="3">
    <location>
        <begin position="146"/>
        <end position="167"/>
    </location>
</feature>
<keyword evidence="3" id="KW-0472">Membrane</keyword>
<evidence type="ECO:0000259" key="4">
    <source>
        <dbReference type="PROSITE" id="PS50977"/>
    </source>
</evidence>
<feature type="domain" description="HTH tetR-type" evidence="4">
    <location>
        <begin position="10"/>
        <end position="70"/>
    </location>
</feature>
<reference evidence="6" key="1">
    <citation type="journal article" date="2019" name="Int. J. Syst. Evol. Microbiol.">
        <title>The Global Catalogue of Microorganisms (GCM) 10K type strain sequencing project: providing services to taxonomists for standard genome sequencing and annotation.</title>
        <authorList>
            <consortium name="The Broad Institute Genomics Platform"/>
            <consortium name="The Broad Institute Genome Sequencing Center for Infectious Disease"/>
            <person name="Wu L."/>
            <person name="Ma J."/>
        </authorList>
    </citation>
    <scope>NUCLEOTIDE SEQUENCE [LARGE SCALE GENOMIC DNA]</scope>
    <source>
        <strain evidence="6">KACC 11299</strain>
    </source>
</reference>
<dbReference type="SUPFAM" id="SSF46689">
    <property type="entry name" value="Homeodomain-like"/>
    <property type="match status" value="1"/>
</dbReference>
<dbReference type="Gene3D" id="1.10.357.10">
    <property type="entry name" value="Tetracycline Repressor, domain 2"/>
    <property type="match status" value="1"/>
</dbReference>
<dbReference type="InterPro" id="IPR009057">
    <property type="entry name" value="Homeodomain-like_sf"/>
</dbReference>
<feature type="DNA-binding region" description="H-T-H motif" evidence="2">
    <location>
        <begin position="33"/>
        <end position="52"/>
    </location>
</feature>
<dbReference type="Pfam" id="PF14278">
    <property type="entry name" value="TetR_C_8"/>
    <property type="match status" value="1"/>
</dbReference>
<dbReference type="PANTHER" id="PTHR43479">
    <property type="entry name" value="ACREF/ENVCD OPERON REPRESSOR-RELATED"/>
    <property type="match status" value="1"/>
</dbReference>
<keyword evidence="1 2" id="KW-0238">DNA-binding</keyword>
<name>A0ABW0TWD1_9BACL</name>
<evidence type="ECO:0000313" key="6">
    <source>
        <dbReference type="Proteomes" id="UP001596071"/>
    </source>
</evidence>
<organism evidence="5 6">
    <name type="scientific">Sporosarcina koreensis</name>
    <dbReference type="NCBI Taxonomy" id="334735"/>
    <lineage>
        <taxon>Bacteria</taxon>
        <taxon>Bacillati</taxon>
        <taxon>Bacillota</taxon>
        <taxon>Bacilli</taxon>
        <taxon>Bacillales</taxon>
        <taxon>Caryophanaceae</taxon>
        <taxon>Sporosarcina</taxon>
    </lineage>
</organism>
<keyword evidence="3" id="KW-1133">Transmembrane helix</keyword>
<comment type="caution">
    <text evidence="5">The sequence shown here is derived from an EMBL/GenBank/DDBJ whole genome shotgun (WGS) entry which is preliminary data.</text>
</comment>
<keyword evidence="3" id="KW-0812">Transmembrane</keyword>
<dbReference type="RefSeq" id="WP_381442837.1">
    <property type="nucleotide sequence ID" value="NZ_JBHSNP010000010.1"/>
</dbReference>
<keyword evidence="6" id="KW-1185">Reference proteome</keyword>
<dbReference type="Pfam" id="PF00440">
    <property type="entry name" value="TetR_N"/>
    <property type="match status" value="1"/>
</dbReference>
<dbReference type="Proteomes" id="UP001596071">
    <property type="component" value="Unassembled WGS sequence"/>
</dbReference>
<dbReference type="InterPro" id="IPR001647">
    <property type="entry name" value="HTH_TetR"/>
</dbReference>
<dbReference type="PROSITE" id="PS50977">
    <property type="entry name" value="HTH_TETR_2"/>
    <property type="match status" value="1"/>
</dbReference>
<dbReference type="InterPro" id="IPR050624">
    <property type="entry name" value="HTH-type_Tx_Regulator"/>
</dbReference>